<proteinExistence type="predicted"/>
<dbReference type="GeneID" id="79188986"/>
<accession>A0ABS5SQP3</accession>
<sequence>MNIQPPVQIDWLVADVGEDTALCFIESAGGSRIWVPRKWSGSDLCNTYGEDIARSLSNHYGGEQIEVPICRHWRIQMYRQMNLTIDQIAVRAGATRRWVKKVLESGPYLPRARREGWRTDPGQLNLF</sequence>
<organism evidence="1 2">
    <name type="scientific">Komagataeibacter oboediens</name>
    <dbReference type="NCBI Taxonomy" id="65958"/>
    <lineage>
        <taxon>Bacteria</taxon>
        <taxon>Pseudomonadati</taxon>
        <taxon>Pseudomonadota</taxon>
        <taxon>Alphaproteobacteria</taxon>
        <taxon>Acetobacterales</taxon>
        <taxon>Acetobacteraceae</taxon>
        <taxon>Komagataeibacter</taxon>
    </lineage>
</organism>
<dbReference type="SUPFAM" id="SSF46689">
    <property type="entry name" value="Homeodomain-like"/>
    <property type="match status" value="1"/>
</dbReference>
<name>A0ABS5SQP3_9PROT</name>
<dbReference type="RefSeq" id="WP_214165738.1">
    <property type="nucleotide sequence ID" value="NZ_JABLUU010000021.1"/>
</dbReference>
<dbReference type="InterPro" id="IPR009057">
    <property type="entry name" value="Homeodomain-like_sf"/>
</dbReference>
<evidence type="ECO:0000313" key="1">
    <source>
        <dbReference type="EMBL" id="MBT0676617.1"/>
    </source>
</evidence>
<dbReference type="Proteomes" id="UP001519538">
    <property type="component" value="Unassembled WGS sequence"/>
</dbReference>
<reference evidence="1 2" key="1">
    <citation type="journal article" date="2021" name="Astrobiology">
        <title>Bacterial Cellulose Retains Robustness but Its Synthesis Declines After Exposure to a Mars-Like Environment Simulated Outside the International Space Station.</title>
        <authorList>
            <person name="Orlovska I."/>
            <person name="Podolich O."/>
            <person name="Kukharenko O."/>
            <person name="Zaets I."/>
            <person name="Reva O."/>
            <person name="Khirunenko L."/>
            <person name="Zmejkoski D."/>
            <person name="Rogalsky S."/>
            <person name="Barh D."/>
            <person name="Tiwari S."/>
            <person name="Kumavath R."/>
            <person name="Goes-Neto A."/>
            <person name="Azevedo V."/>
            <person name="Brenig B."/>
            <person name="Ghosh P."/>
            <person name="de Vera J.P."/>
            <person name="Kozyrovska N."/>
        </authorList>
    </citation>
    <scope>NUCLEOTIDE SEQUENCE [LARGE SCALE GENOMIC DNA]</scope>
    <source>
        <strain evidence="1 2">IMBG 311</strain>
    </source>
</reference>
<evidence type="ECO:0008006" key="3">
    <source>
        <dbReference type="Google" id="ProtNLM"/>
    </source>
</evidence>
<gene>
    <name evidence="1" type="ORF">HNO79_14635</name>
</gene>
<dbReference type="EMBL" id="JABLUU010000021">
    <property type="protein sequence ID" value="MBT0676617.1"/>
    <property type="molecule type" value="Genomic_DNA"/>
</dbReference>
<protein>
    <recommendedName>
        <fullName evidence="3">Mor transcription activator domain-containing protein</fullName>
    </recommendedName>
</protein>
<evidence type="ECO:0000313" key="2">
    <source>
        <dbReference type="Proteomes" id="UP001519538"/>
    </source>
</evidence>
<keyword evidence="2" id="KW-1185">Reference proteome</keyword>
<comment type="caution">
    <text evidence="1">The sequence shown here is derived from an EMBL/GenBank/DDBJ whole genome shotgun (WGS) entry which is preliminary data.</text>
</comment>